<dbReference type="OrthoDB" id="2220542at2"/>
<sequence>MKRDGKPTLWELYLTKEIGIEFKACLYFFAFLFYYCVYRIINGVYDASILHMTELILICYVIGYVQVYLLWNFDEADKLGVREVIGMVICTAAYCVSSWLCDWFSRDLLVTLLFAAYILLVYFCVYLIYKYKRIIDDKKLNEDLKLFQAHHKKSE</sequence>
<dbReference type="Pfam" id="PF11457">
    <property type="entry name" value="DUF3021"/>
    <property type="match status" value="1"/>
</dbReference>
<feature type="transmembrane region" description="Helical" evidence="1">
    <location>
        <begin position="20"/>
        <end position="41"/>
    </location>
</feature>
<keyword evidence="1" id="KW-0812">Transmembrane</keyword>
<dbReference type="EMBL" id="FOGJ01000022">
    <property type="protein sequence ID" value="SES18497.1"/>
    <property type="molecule type" value="Genomic_DNA"/>
</dbReference>
<dbReference type="Proteomes" id="UP000182584">
    <property type="component" value="Unassembled WGS sequence"/>
</dbReference>
<evidence type="ECO:0000256" key="1">
    <source>
        <dbReference type="SAM" id="Phobius"/>
    </source>
</evidence>
<protein>
    <recommendedName>
        <fullName evidence="4">DUF3021 domain-containing protein</fullName>
    </recommendedName>
</protein>
<dbReference type="RefSeq" id="WP_074757530.1">
    <property type="nucleotide sequence ID" value="NZ_FOGJ01000022.1"/>
</dbReference>
<keyword evidence="1" id="KW-0472">Membrane</keyword>
<proteinExistence type="predicted"/>
<dbReference type="InterPro" id="IPR021560">
    <property type="entry name" value="DUF3021"/>
</dbReference>
<name>A0A1H9VB82_BUTFI</name>
<gene>
    <name evidence="2" type="ORF">SAMN04487884_12221</name>
</gene>
<feature type="transmembrane region" description="Helical" evidence="1">
    <location>
        <begin position="47"/>
        <end position="71"/>
    </location>
</feature>
<dbReference type="eggNOG" id="ENOG5033V0S">
    <property type="taxonomic scope" value="Bacteria"/>
</dbReference>
<keyword evidence="1" id="KW-1133">Transmembrane helix</keyword>
<feature type="transmembrane region" description="Helical" evidence="1">
    <location>
        <begin position="83"/>
        <end position="100"/>
    </location>
</feature>
<reference evidence="2 3" key="1">
    <citation type="submission" date="2016-10" db="EMBL/GenBank/DDBJ databases">
        <authorList>
            <person name="de Groot N.N."/>
        </authorList>
    </citation>
    <scope>NUCLEOTIDE SEQUENCE [LARGE SCALE GENOMIC DNA]</scope>
    <source>
        <strain evidence="2 3">AR40</strain>
    </source>
</reference>
<evidence type="ECO:0000313" key="2">
    <source>
        <dbReference type="EMBL" id="SES18497.1"/>
    </source>
</evidence>
<accession>A0A1H9VB82</accession>
<organism evidence="2 3">
    <name type="scientific">Butyrivibrio fibrisolvens</name>
    <dbReference type="NCBI Taxonomy" id="831"/>
    <lineage>
        <taxon>Bacteria</taxon>
        <taxon>Bacillati</taxon>
        <taxon>Bacillota</taxon>
        <taxon>Clostridia</taxon>
        <taxon>Lachnospirales</taxon>
        <taxon>Lachnospiraceae</taxon>
        <taxon>Butyrivibrio</taxon>
    </lineage>
</organism>
<dbReference type="AlphaFoldDB" id="A0A1H9VB82"/>
<evidence type="ECO:0008006" key="4">
    <source>
        <dbReference type="Google" id="ProtNLM"/>
    </source>
</evidence>
<feature type="transmembrane region" description="Helical" evidence="1">
    <location>
        <begin position="112"/>
        <end position="129"/>
    </location>
</feature>
<evidence type="ECO:0000313" key="3">
    <source>
        <dbReference type="Proteomes" id="UP000182584"/>
    </source>
</evidence>